<protein>
    <submittedName>
        <fullName evidence="2">Uncharacterized protein</fullName>
    </submittedName>
</protein>
<proteinExistence type="predicted"/>
<evidence type="ECO:0000313" key="2">
    <source>
        <dbReference type="EMBL" id="KAG0015149.1"/>
    </source>
</evidence>
<comment type="caution">
    <text evidence="2">The sequence shown here is derived from an EMBL/GenBank/DDBJ whole genome shotgun (WGS) entry which is preliminary data.</text>
</comment>
<keyword evidence="3" id="KW-1185">Reference proteome</keyword>
<evidence type="ECO:0000256" key="1">
    <source>
        <dbReference type="SAM" id="MobiDB-lite"/>
    </source>
</evidence>
<reference evidence="2" key="1">
    <citation type="journal article" date="2020" name="Fungal Divers.">
        <title>Resolving the Mortierellaceae phylogeny through synthesis of multi-gene phylogenetics and phylogenomics.</title>
        <authorList>
            <person name="Vandepol N."/>
            <person name="Liber J."/>
            <person name="Desiro A."/>
            <person name="Na H."/>
            <person name="Kennedy M."/>
            <person name="Barry K."/>
            <person name="Grigoriev I.V."/>
            <person name="Miller A.N."/>
            <person name="O'Donnell K."/>
            <person name="Stajich J.E."/>
            <person name="Bonito G."/>
        </authorList>
    </citation>
    <scope>NUCLEOTIDE SEQUENCE</scope>
    <source>
        <strain evidence="2">NRRL 2769</strain>
    </source>
</reference>
<organism evidence="2 3">
    <name type="scientific">Entomortierella chlamydospora</name>
    <dbReference type="NCBI Taxonomy" id="101097"/>
    <lineage>
        <taxon>Eukaryota</taxon>
        <taxon>Fungi</taxon>
        <taxon>Fungi incertae sedis</taxon>
        <taxon>Mucoromycota</taxon>
        <taxon>Mortierellomycotina</taxon>
        <taxon>Mortierellomycetes</taxon>
        <taxon>Mortierellales</taxon>
        <taxon>Mortierellaceae</taxon>
        <taxon>Entomortierella</taxon>
    </lineage>
</organism>
<feature type="region of interest" description="Disordered" evidence="1">
    <location>
        <begin position="1"/>
        <end position="78"/>
    </location>
</feature>
<gene>
    <name evidence="2" type="ORF">BGZ80_010024</name>
</gene>
<feature type="compositionally biased region" description="Polar residues" evidence="1">
    <location>
        <begin position="17"/>
        <end position="33"/>
    </location>
</feature>
<dbReference type="AlphaFoldDB" id="A0A9P6MVZ2"/>
<dbReference type="EMBL" id="JAAAID010000655">
    <property type="protein sequence ID" value="KAG0015149.1"/>
    <property type="molecule type" value="Genomic_DNA"/>
</dbReference>
<accession>A0A9P6MVZ2</accession>
<evidence type="ECO:0000313" key="3">
    <source>
        <dbReference type="Proteomes" id="UP000703661"/>
    </source>
</evidence>
<name>A0A9P6MVZ2_9FUNG</name>
<feature type="region of interest" description="Disordered" evidence="1">
    <location>
        <begin position="144"/>
        <end position="188"/>
    </location>
</feature>
<dbReference type="Proteomes" id="UP000703661">
    <property type="component" value="Unassembled WGS sequence"/>
</dbReference>
<sequence length="300" mass="31491">MSSLPPSPLVAPRNTIRRNSSSPTVQTLSSNRVTGRVSMDSFDRAKFLRSTPPTDTATKTPLPIKSRHKKSSSSPSLLLSPPLAPALGSSPSSLAAATVASLASVVLETEVEPLDLHHSSIEDSVANAVKSTYASSLFFGRSAGSVSSTPSATPPASPALHAASTNHSVNPSPSTTPPSSPSPSFMATWNRLPSIPRPSPLMPFRAAKKVVTSVTSVGTGLLPSKEQLGSIPVAGRDGKPISPEDIHYRKLNKKLVDQSLTLATLAIEREEESKTMEDEAADDAFELYLAAIATLMHALP</sequence>
<feature type="non-terminal residue" evidence="2">
    <location>
        <position position="300"/>
    </location>
</feature>